<name>A0AC34F1M7_9BILA</name>
<reference evidence="2" key="1">
    <citation type="submission" date="2022-11" db="UniProtKB">
        <authorList>
            <consortium name="WormBaseParasite"/>
        </authorList>
    </citation>
    <scope>IDENTIFICATION</scope>
</reference>
<accession>A0AC34F1M7</accession>
<dbReference type="Proteomes" id="UP000887579">
    <property type="component" value="Unplaced"/>
</dbReference>
<dbReference type="WBParaSite" id="ES5_v2.g10705.t1">
    <property type="protein sequence ID" value="ES5_v2.g10705.t1"/>
    <property type="gene ID" value="ES5_v2.g10705"/>
</dbReference>
<protein>
    <submittedName>
        <fullName evidence="2">Uncharacterized protein</fullName>
    </submittedName>
</protein>
<sequence>MFPNADDGVIALALWYYHFGIAKMGFYVGGAMDVATCINARKVYDWKTAAFSDFFRVGECKQMEGNIKRMQLSFARNGLLGSFDLTNDKNLWCNRNVKQPFRNALYKICCTLAFSYKFTMNGKTLSSDLNEAMELKSETELIPPKGYIGVYHNASRYSDGSINLIEAENRDRSGRILKCLTEVVDVLHRPLAERNNLNAFFTSGRGIKPIFGKTLLSVVYNTIIK</sequence>
<evidence type="ECO:0000313" key="2">
    <source>
        <dbReference type="WBParaSite" id="ES5_v2.g10705.t1"/>
    </source>
</evidence>
<proteinExistence type="predicted"/>
<evidence type="ECO:0000313" key="1">
    <source>
        <dbReference type="Proteomes" id="UP000887579"/>
    </source>
</evidence>
<organism evidence="1 2">
    <name type="scientific">Panagrolaimus sp. ES5</name>
    <dbReference type="NCBI Taxonomy" id="591445"/>
    <lineage>
        <taxon>Eukaryota</taxon>
        <taxon>Metazoa</taxon>
        <taxon>Ecdysozoa</taxon>
        <taxon>Nematoda</taxon>
        <taxon>Chromadorea</taxon>
        <taxon>Rhabditida</taxon>
        <taxon>Tylenchina</taxon>
        <taxon>Panagrolaimomorpha</taxon>
        <taxon>Panagrolaimoidea</taxon>
        <taxon>Panagrolaimidae</taxon>
        <taxon>Panagrolaimus</taxon>
    </lineage>
</organism>